<keyword evidence="2" id="KW-1185">Reference proteome</keyword>
<dbReference type="AlphaFoldDB" id="A0AAV3ZMG4"/>
<accession>A0AAV3ZMG4</accession>
<name>A0AAV3ZMG4_9GAST</name>
<sequence>MQSLQSKQNHTRNNPDLLSQCRILISVAVHSVMGVDVDPEEQLHQRSTMTLRMPIMPRDLNGSVLCREKTETNFRTNSTQGYENVDKLAKAALNIASCSEKPICWSDLKRKVNAYIHTFWQENWDARGQTSSMRYSPTWEKTSTKKASRGMRMWTNLQRQLHEVLNLGGDLSKRGEGVGRKWETVMCKLRVGSHTWLTQSYLLKSQGISMAAFCAGRRRRQIFRQIVSCSIVITIHSNDFKWASRGMRMWTNLPRQLHEVLNLGGDLSKRGEGVGRKWETVMCKLRVGSHTWLTQSYLLKSEKQPFCYACDSLYTVRHILIECPDFQVTRRKYFSVTDMYRLFREANPSRIVGYLRELGVYRII</sequence>
<evidence type="ECO:0000313" key="2">
    <source>
        <dbReference type="Proteomes" id="UP000735302"/>
    </source>
</evidence>
<dbReference type="Proteomes" id="UP000735302">
    <property type="component" value="Unassembled WGS sequence"/>
</dbReference>
<proteinExistence type="predicted"/>
<dbReference type="EMBL" id="BLXT01002484">
    <property type="protein sequence ID" value="GFN95063.1"/>
    <property type="molecule type" value="Genomic_DNA"/>
</dbReference>
<comment type="caution">
    <text evidence="1">The sequence shown here is derived from an EMBL/GenBank/DDBJ whole genome shotgun (WGS) entry which is preliminary data.</text>
</comment>
<organism evidence="1 2">
    <name type="scientific">Plakobranchus ocellatus</name>
    <dbReference type="NCBI Taxonomy" id="259542"/>
    <lineage>
        <taxon>Eukaryota</taxon>
        <taxon>Metazoa</taxon>
        <taxon>Spiralia</taxon>
        <taxon>Lophotrochozoa</taxon>
        <taxon>Mollusca</taxon>
        <taxon>Gastropoda</taxon>
        <taxon>Heterobranchia</taxon>
        <taxon>Euthyneura</taxon>
        <taxon>Panpulmonata</taxon>
        <taxon>Sacoglossa</taxon>
        <taxon>Placobranchoidea</taxon>
        <taxon>Plakobranchidae</taxon>
        <taxon>Plakobranchus</taxon>
    </lineage>
</organism>
<reference evidence="1 2" key="1">
    <citation type="journal article" date="2021" name="Elife">
        <title>Chloroplast acquisition without the gene transfer in kleptoplastic sea slugs, Plakobranchus ocellatus.</title>
        <authorList>
            <person name="Maeda T."/>
            <person name="Takahashi S."/>
            <person name="Yoshida T."/>
            <person name="Shimamura S."/>
            <person name="Takaki Y."/>
            <person name="Nagai Y."/>
            <person name="Toyoda A."/>
            <person name="Suzuki Y."/>
            <person name="Arimoto A."/>
            <person name="Ishii H."/>
            <person name="Satoh N."/>
            <person name="Nishiyama T."/>
            <person name="Hasebe M."/>
            <person name="Maruyama T."/>
            <person name="Minagawa J."/>
            <person name="Obokata J."/>
            <person name="Shigenobu S."/>
        </authorList>
    </citation>
    <scope>NUCLEOTIDE SEQUENCE [LARGE SCALE GENOMIC DNA]</scope>
</reference>
<protein>
    <submittedName>
        <fullName evidence="1">Ribonuclease hi</fullName>
    </submittedName>
</protein>
<evidence type="ECO:0000313" key="1">
    <source>
        <dbReference type="EMBL" id="GFN95063.1"/>
    </source>
</evidence>
<gene>
    <name evidence="1" type="ORF">PoB_002156900</name>
</gene>